<dbReference type="AlphaFoldDB" id="A0AAD3XZ20"/>
<dbReference type="EMBL" id="BSYO01000025">
    <property type="protein sequence ID" value="GMH23052.1"/>
    <property type="molecule type" value="Genomic_DNA"/>
</dbReference>
<comment type="caution">
    <text evidence="1">The sequence shown here is derived from an EMBL/GenBank/DDBJ whole genome shotgun (WGS) entry which is preliminary data.</text>
</comment>
<proteinExistence type="predicted"/>
<dbReference type="Proteomes" id="UP001279734">
    <property type="component" value="Unassembled WGS sequence"/>
</dbReference>
<evidence type="ECO:0000313" key="2">
    <source>
        <dbReference type="Proteomes" id="UP001279734"/>
    </source>
</evidence>
<name>A0AAD3XZ20_NEPGR</name>
<gene>
    <name evidence="1" type="ORF">Nepgr_024895</name>
</gene>
<evidence type="ECO:0000313" key="1">
    <source>
        <dbReference type="EMBL" id="GMH23052.1"/>
    </source>
</evidence>
<sequence>MASRHVQVLGPVTPGAQATLAALTNPGLIGPELRPVVDITLPAAALLGCLMNLQKRTLSFVSAVEHKSQKHNVELADNSKAYYREVPFLSDASEKTVYRVSNFPAPGSLHRSAVLQGGWSICKVEVSGAE</sequence>
<protein>
    <submittedName>
        <fullName evidence="1">Uncharacterized protein</fullName>
    </submittedName>
</protein>
<accession>A0AAD3XZ20</accession>
<keyword evidence="2" id="KW-1185">Reference proteome</keyword>
<organism evidence="1 2">
    <name type="scientific">Nepenthes gracilis</name>
    <name type="common">Slender pitcher plant</name>
    <dbReference type="NCBI Taxonomy" id="150966"/>
    <lineage>
        <taxon>Eukaryota</taxon>
        <taxon>Viridiplantae</taxon>
        <taxon>Streptophyta</taxon>
        <taxon>Embryophyta</taxon>
        <taxon>Tracheophyta</taxon>
        <taxon>Spermatophyta</taxon>
        <taxon>Magnoliopsida</taxon>
        <taxon>eudicotyledons</taxon>
        <taxon>Gunneridae</taxon>
        <taxon>Pentapetalae</taxon>
        <taxon>Caryophyllales</taxon>
        <taxon>Nepenthaceae</taxon>
        <taxon>Nepenthes</taxon>
    </lineage>
</organism>
<reference evidence="1" key="1">
    <citation type="submission" date="2023-05" db="EMBL/GenBank/DDBJ databases">
        <title>Nepenthes gracilis genome sequencing.</title>
        <authorList>
            <person name="Fukushima K."/>
        </authorList>
    </citation>
    <scope>NUCLEOTIDE SEQUENCE</scope>
    <source>
        <strain evidence="1">SING2019-196</strain>
    </source>
</reference>